<name>A0A926UQV3_9CYAN</name>
<organism evidence="1 2">
    <name type="scientific">Pseudanabaena cinerea FACHB-1277</name>
    <dbReference type="NCBI Taxonomy" id="2949581"/>
    <lineage>
        <taxon>Bacteria</taxon>
        <taxon>Bacillati</taxon>
        <taxon>Cyanobacteriota</taxon>
        <taxon>Cyanophyceae</taxon>
        <taxon>Pseudanabaenales</taxon>
        <taxon>Pseudanabaenaceae</taxon>
        <taxon>Pseudanabaena</taxon>
        <taxon>Pseudanabaena cinerea</taxon>
    </lineage>
</organism>
<gene>
    <name evidence="1" type="ORF">H6F44_04495</name>
</gene>
<reference evidence="1" key="2">
    <citation type="submission" date="2020-08" db="EMBL/GenBank/DDBJ databases">
        <authorList>
            <person name="Chen M."/>
            <person name="Teng W."/>
            <person name="Zhao L."/>
            <person name="Hu C."/>
            <person name="Zhou Y."/>
            <person name="Han B."/>
            <person name="Song L."/>
            <person name="Shu W."/>
        </authorList>
    </citation>
    <scope>NUCLEOTIDE SEQUENCE</scope>
    <source>
        <strain evidence="1">FACHB-1277</strain>
    </source>
</reference>
<dbReference type="AlphaFoldDB" id="A0A926UQV3"/>
<evidence type="ECO:0000313" key="1">
    <source>
        <dbReference type="EMBL" id="MBD2149387.1"/>
    </source>
</evidence>
<accession>A0A926UQV3</accession>
<dbReference type="Proteomes" id="UP000631421">
    <property type="component" value="Unassembled WGS sequence"/>
</dbReference>
<evidence type="ECO:0000313" key="2">
    <source>
        <dbReference type="Proteomes" id="UP000631421"/>
    </source>
</evidence>
<sequence length="217" mass="24993">MIDPLPLAPQSDMATLAIPKDLEILIQEIVKAYQQPQYQAQVVEVLKRLVANTRDSLIPPYILEPQISKQAIANYTNQYAKQNHDEDSETDFLRSWDDILNVQVYIDTDIYGELDPRPPALTEPDHGGDHETIIQHTEASEAYVNSWKELAQRISNYPDDIFTRLWTTIEIAKILECSPSTLRRARRLGRLPVKFKDLIIDCISHDGKRSLWFVRPV</sequence>
<dbReference type="EMBL" id="JACJPY010000008">
    <property type="protein sequence ID" value="MBD2149387.1"/>
    <property type="molecule type" value="Genomic_DNA"/>
</dbReference>
<protein>
    <submittedName>
        <fullName evidence="1">Uncharacterized protein</fullName>
    </submittedName>
</protein>
<reference evidence="1" key="1">
    <citation type="journal article" date="2015" name="ISME J.">
        <title>Draft Genome Sequence of Streptomyces incarnatus NRRL8089, which Produces the Nucleoside Antibiotic Sinefungin.</title>
        <authorList>
            <person name="Oshima K."/>
            <person name="Hattori M."/>
            <person name="Shimizu H."/>
            <person name="Fukuda K."/>
            <person name="Nemoto M."/>
            <person name="Inagaki K."/>
            <person name="Tamura T."/>
        </authorList>
    </citation>
    <scope>NUCLEOTIDE SEQUENCE</scope>
    <source>
        <strain evidence="1">FACHB-1277</strain>
    </source>
</reference>
<keyword evidence="2" id="KW-1185">Reference proteome</keyword>
<comment type="caution">
    <text evidence="1">The sequence shown here is derived from an EMBL/GenBank/DDBJ whole genome shotgun (WGS) entry which is preliminary data.</text>
</comment>
<dbReference type="RefSeq" id="WP_206754440.1">
    <property type="nucleotide sequence ID" value="NZ_JACJPY010000008.1"/>
</dbReference>
<proteinExistence type="predicted"/>